<keyword evidence="2" id="KW-1185">Reference proteome</keyword>
<evidence type="ECO:0000313" key="2">
    <source>
        <dbReference type="Proteomes" id="UP001218188"/>
    </source>
</evidence>
<sequence>MAVPVPLNATGLRSRLLFYTLPARLRPTLAQHPLLCPHGNPRVFDVDNATQRFGDVYAWVECAPCANGDPNSDGIRRLTWLTKLSQEKRAEIAFTVNFLGYLSDVQTRGLISNVENRLGVVAGAREITLHLFVEPELPAIVHRFVVPSTSQFSLKDSPLFELSNAAASPPTVYDRYELVEDEFTPNSGVLDTIDISNLGNTLIYKRTGIRDRDCPELCDLRMWLQLKHYGSSDGRCNGIDDPLVQSFFEHFPRSSFGSFKFPPPLSFDFVSGLPNQRRLTLRLRVEFIIPTAAHHAYSRRHFLVFLVSFLRFLTEAAAFVRQTSGTKQLVSQSLLFAQYFSFSLLLLCVLNFMAPRKLLRQTPAQKERSIIRAQVRARNREKRLRATELIRLREAAADAFEADFGPLDVHDSLDYHFESMLFHASLAADLALRFNNDEASIIAEAAKPISFTVANPFSENDPRQLALEACLREWKQIVEGPDVSALPATINIDFPFHIHNVSATRPGIGLMDYTTVTTGYYLGVEL</sequence>
<evidence type="ECO:0000313" key="1">
    <source>
        <dbReference type="EMBL" id="KAJ7035897.1"/>
    </source>
</evidence>
<organism evidence="1 2">
    <name type="scientific">Mycena alexandri</name>
    <dbReference type="NCBI Taxonomy" id="1745969"/>
    <lineage>
        <taxon>Eukaryota</taxon>
        <taxon>Fungi</taxon>
        <taxon>Dikarya</taxon>
        <taxon>Basidiomycota</taxon>
        <taxon>Agaricomycotina</taxon>
        <taxon>Agaricomycetes</taxon>
        <taxon>Agaricomycetidae</taxon>
        <taxon>Agaricales</taxon>
        <taxon>Marasmiineae</taxon>
        <taxon>Mycenaceae</taxon>
        <taxon>Mycena</taxon>
    </lineage>
</organism>
<accession>A0AAD6SYQ2</accession>
<proteinExistence type="predicted"/>
<dbReference type="AlphaFoldDB" id="A0AAD6SYQ2"/>
<comment type="caution">
    <text evidence="1">The sequence shown here is derived from an EMBL/GenBank/DDBJ whole genome shotgun (WGS) entry which is preliminary data.</text>
</comment>
<gene>
    <name evidence="1" type="ORF">C8F04DRAFT_1181926</name>
</gene>
<protein>
    <submittedName>
        <fullName evidence="1">Uncharacterized protein</fullName>
    </submittedName>
</protein>
<name>A0AAD6SYQ2_9AGAR</name>
<dbReference type="EMBL" id="JARJCM010000047">
    <property type="protein sequence ID" value="KAJ7035897.1"/>
    <property type="molecule type" value="Genomic_DNA"/>
</dbReference>
<dbReference type="Proteomes" id="UP001218188">
    <property type="component" value="Unassembled WGS sequence"/>
</dbReference>
<reference evidence="1" key="1">
    <citation type="submission" date="2023-03" db="EMBL/GenBank/DDBJ databases">
        <title>Massive genome expansion in bonnet fungi (Mycena s.s.) driven by repeated elements and novel gene families across ecological guilds.</title>
        <authorList>
            <consortium name="Lawrence Berkeley National Laboratory"/>
            <person name="Harder C.B."/>
            <person name="Miyauchi S."/>
            <person name="Viragh M."/>
            <person name="Kuo A."/>
            <person name="Thoen E."/>
            <person name="Andreopoulos B."/>
            <person name="Lu D."/>
            <person name="Skrede I."/>
            <person name="Drula E."/>
            <person name="Henrissat B."/>
            <person name="Morin E."/>
            <person name="Kohler A."/>
            <person name="Barry K."/>
            <person name="LaButti K."/>
            <person name="Morin E."/>
            <person name="Salamov A."/>
            <person name="Lipzen A."/>
            <person name="Mereny Z."/>
            <person name="Hegedus B."/>
            <person name="Baldrian P."/>
            <person name="Stursova M."/>
            <person name="Weitz H."/>
            <person name="Taylor A."/>
            <person name="Grigoriev I.V."/>
            <person name="Nagy L.G."/>
            <person name="Martin F."/>
            <person name="Kauserud H."/>
        </authorList>
    </citation>
    <scope>NUCLEOTIDE SEQUENCE</scope>
    <source>
        <strain evidence="1">CBHHK200</strain>
    </source>
</reference>